<dbReference type="Pfam" id="PF01909">
    <property type="entry name" value="NTP_transf_2"/>
    <property type="match status" value="1"/>
</dbReference>
<evidence type="ECO:0000313" key="13">
    <source>
        <dbReference type="Proteomes" id="UP000285317"/>
    </source>
</evidence>
<evidence type="ECO:0000259" key="11">
    <source>
        <dbReference type="Pfam" id="PF01909"/>
    </source>
</evidence>
<feature type="compositionally biased region" description="Basic and acidic residues" evidence="10">
    <location>
        <begin position="1"/>
        <end position="10"/>
    </location>
</feature>
<dbReference type="InterPro" id="IPR002934">
    <property type="entry name" value="Polymerase_NTP_transf_dom"/>
</dbReference>
<reference evidence="12 13" key="1">
    <citation type="submission" date="2018-03" db="EMBL/GenBank/DDBJ databases">
        <title>Bacteriophage NCPPB3778 and a type I-E CRISPR drive the evolution of the US Biological Select Agent, Rathayibacter toxicus.</title>
        <authorList>
            <person name="Davis E.W.II."/>
            <person name="Tabima J.F."/>
            <person name="Weisberg A.J."/>
            <person name="Dantas Lopes L."/>
            <person name="Wiseman M.S."/>
            <person name="Wiseman M.S."/>
            <person name="Pupko T."/>
            <person name="Belcher M.S."/>
            <person name="Sechler A.J."/>
            <person name="Tancos M.A."/>
            <person name="Schroeder B.K."/>
            <person name="Murray T.D."/>
            <person name="Luster D.G."/>
            <person name="Schneider W.L."/>
            <person name="Rogers E."/>
            <person name="Andreote F.D."/>
            <person name="Grunwald N.J."/>
            <person name="Putnam M.L."/>
            <person name="Chang J.H."/>
        </authorList>
    </citation>
    <scope>NUCLEOTIDE SEQUENCE [LARGE SCALE GENOMIC DNA]</scope>
    <source>
        <strain evidence="12 13">DSM 15932</strain>
    </source>
</reference>
<keyword evidence="5" id="KW-0479">Metal-binding</keyword>
<dbReference type="PANTHER" id="PTHR33571:SF12">
    <property type="entry name" value="BSL3053 PROTEIN"/>
    <property type="match status" value="1"/>
</dbReference>
<keyword evidence="8" id="KW-0460">Magnesium</keyword>
<evidence type="ECO:0000256" key="9">
    <source>
        <dbReference type="ARBA" id="ARBA00038276"/>
    </source>
</evidence>
<gene>
    <name evidence="12" type="ORF">C1I64_11815</name>
</gene>
<keyword evidence="4" id="KW-0548">Nucleotidyltransferase</keyword>
<comment type="cofactor">
    <cofactor evidence="1">
        <name>Mg(2+)</name>
        <dbReference type="ChEBI" id="CHEBI:18420"/>
    </cofactor>
</comment>
<evidence type="ECO:0000256" key="6">
    <source>
        <dbReference type="ARBA" id="ARBA00022741"/>
    </source>
</evidence>
<accession>A0A3T0T293</accession>
<dbReference type="CDD" id="cd05403">
    <property type="entry name" value="NT_KNTase_like"/>
    <property type="match status" value="1"/>
</dbReference>
<keyword evidence="3" id="KW-0808">Transferase</keyword>
<dbReference type="InterPro" id="IPR052038">
    <property type="entry name" value="Type-VII_TA_antitoxin"/>
</dbReference>
<evidence type="ECO:0000313" key="12">
    <source>
        <dbReference type="EMBL" id="AZZ52660.1"/>
    </source>
</evidence>
<dbReference type="KEGG" id="rfs:C1I64_11815"/>
<keyword evidence="2" id="KW-1277">Toxin-antitoxin system</keyword>
<evidence type="ECO:0000256" key="3">
    <source>
        <dbReference type="ARBA" id="ARBA00022679"/>
    </source>
</evidence>
<evidence type="ECO:0000256" key="5">
    <source>
        <dbReference type="ARBA" id="ARBA00022723"/>
    </source>
</evidence>
<dbReference type="GO" id="GO:0016779">
    <property type="term" value="F:nucleotidyltransferase activity"/>
    <property type="evidence" value="ECO:0007669"/>
    <property type="project" value="UniProtKB-KW"/>
</dbReference>
<dbReference type="AlphaFoldDB" id="A0A3T0T293"/>
<dbReference type="GO" id="GO:0005524">
    <property type="term" value="F:ATP binding"/>
    <property type="evidence" value="ECO:0007669"/>
    <property type="project" value="UniProtKB-KW"/>
</dbReference>
<dbReference type="GO" id="GO:0046872">
    <property type="term" value="F:metal ion binding"/>
    <property type="evidence" value="ECO:0007669"/>
    <property type="project" value="UniProtKB-KW"/>
</dbReference>
<evidence type="ECO:0000256" key="8">
    <source>
        <dbReference type="ARBA" id="ARBA00022842"/>
    </source>
</evidence>
<comment type="similarity">
    <text evidence="9">Belongs to the MntA antitoxin family.</text>
</comment>
<organism evidence="12 13">
    <name type="scientific">Rathayibacter festucae DSM 15932</name>
    <dbReference type="NCBI Taxonomy" id="1328866"/>
    <lineage>
        <taxon>Bacteria</taxon>
        <taxon>Bacillati</taxon>
        <taxon>Actinomycetota</taxon>
        <taxon>Actinomycetes</taxon>
        <taxon>Micrococcales</taxon>
        <taxon>Microbacteriaceae</taxon>
        <taxon>Rathayibacter</taxon>
    </lineage>
</organism>
<protein>
    <submittedName>
        <fullName evidence="12">DNA polymerase subunit beta</fullName>
    </submittedName>
</protein>
<dbReference type="SUPFAM" id="SSF81301">
    <property type="entry name" value="Nucleotidyltransferase"/>
    <property type="match status" value="1"/>
</dbReference>
<evidence type="ECO:0000256" key="1">
    <source>
        <dbReference type="ARBA" id="ARBA00001946"/>
    </source>
</evidence>
<dbReference type="PANTHER" id="PTHR33571">
    <property type="entry name" value="SSL8005 PROTEIN"/>
    <property type="match status" value="1"/>
</dbReference>
<proteinExistence type="inferred from homology"/>
<dbReference type="InterPro" id="IPR043519">
    <property type="entry name" value="NT_sf"/>
</dbReference>
<evidence type="ECO:0000256" key="7">
    <source>
        <dbReference type="ARBA" id="ARBA00022840"/>
    </source>
</evidence>
<keyword evidence="6" id="KW-0547">Nucleotide-binding</keyword>
<evidence type="ECO:0000256" key="2">
    <source>
        <dbReference type="ARBA" id="ARBA00022649"/>
    </source>
</evidence>
<feature type="region of interest" description="Disordered" evidence="10">
    <location>
        <begin position="1"/>
        <end position="24"/>
    </location>
</feature>
<dbReference type="Proteomes" id="UP000285317">
    <property type="component" value="Chromosome"/>
</dbReference>
<evidence type="ECO:0000256" key="10">
    <source>
        <dbReference type="SAM" id="MobiDB-lite"/>
    </source>
</evidence>
<dbReference type="EMBL" id="CP028137">
    <property type="protein sequence ID" value="AZZ52660.1"/>
    <property type="molecule type" value="Genomic_DNA"/>
</dbReference>
<feature type="domain" description="Polymerase nucleotidyl transferase" evidence="11">
    <location>
        <begin position="33"/>
        <end position="104"/>
    </location>
</feature>
<keyword evidence="7" id="KW-0067">ATP-binding</keyword>
<evidence type="ECO:0000256" key="4">
    <source>
        <dbReference type="ARBA" id="ARBA00022695"/>
    </source>
</evidence>
<name>A0A3T0T293_9MICO</name>
<dbReference type="RefSeq" id="WP_127887337.1">
    <property type="nucleotide sequence ID" value="NZ_CP028137.1"/>
</dbReference>
<sequence length="113" mass="12008">MRSQAADEMRSSAARSRAPSIDDKQRCRDRLLALASRFGITAISVVGSVTAGAATGTSDVDLVVDAEPDATYFALAAFALEAEALLGHPVDAAFRSGFRCGRDDDVFRDEVQL</sequence>
<dbReference type="Gene3D" id="3.30.460.10">
    <property type="entry name" value="Beta Polymerase, domain 2"/>
    <property type="match status" value="1"/>
</dbReference>